<evidence type="ECO:0000313" key="3">
    <source>
        <dbReference type="EMBL" id="KZT63668.1"/>
    </source>
</evidence>
<dbReference type="STRING" id="1314783.A0A165KWA0"/>
<proteinExistence type="predicted"/>
<organism evidence="3 4">
    <name type="scientific">Daedalea quercina L-15889</name>
    <dbReference type="NCBI Taxonomy" id="1314783"/>
    <lineage>
        <taxon>Eukaryota</taxon>
        <taxon>Fungi</taxon>
        <taxon>Dikarya</taxon>
        <taxon>Basidiomycota</taxon>
        <taxon>Agaricomycotina</taxon>
        <taxon>Agaricomycetes</taxon>
        <taxon>Polyporales</taxon>
        <taxon>Fomitopsis</taxon>
    </lineage>
</organism>
<reference evidence="3 4" key="1">
    <citation type="journal article" date="2016" name="Mol. Biol. Evol.">
        <title>Comparative Genomics of Early-Diverging Mushroom-Forming Fungi Provides Insights into the Origins of Lignocellulose Decay Capabilities.</title>
        <authorList>
            <person name="Nagy L.G."/>
            <person name="Riley R."/>
            <person name="Tritt A."/>
            <person name="Adam C."/>
            <person name="Daum C."/>
            <person name="Floudas D."/>
            <person name="Sun H."/>
            <person name="Yadav J.S."/>
            <person name="Pangilinan J."/>
            <person name="Larsson K.H."/>
            <person name="Matsuura K."/>
            <person name="Barry K."/>
            <person name="Labutti K."/>
            <person name="Kuo R."/>
            <person name="Ohm R.A."/>
            <person name="Bhattacharya S.S."/>
            <person name="Shirouzu T."/>
            <person name="Yoshinaga Y."/>
            <person name="Martin F.M."/>
            <person name="Grigoriev I.V."/>
            <person name="Hibbett D.S."/>
        </authorList>
    </citation>
    <scope>NUCLEOTIDE SEQUENCE [LARGE SCALE GENOMIC DNA]</scope>
    <source>
        <strain evidence="3 4">L-15889</strain>
    </source>
</reference>
<dbReference type="PANTHER" id="PTHR35043">
    <property type="entry name" value="TRANSCRIPTION FACTOR DOMAIN-CONTAINING PROTEIN"/>
    <property type="match status" value="1"/>
</dbReference>
<gene>
    <name evidence="3" type="ORF">DAEQUDRAFT_719138</name>
</gene>
<keyword evidence="2" id="KW-0812">Transmembrane</keyword>
<protein>
    <submittedName>
        <fullName evidence="3">Uncharacterized protein</fullName>
    </submittedName>
</protein>
<feature type="compositionally biased region" description="Polar residues" evidence="1">
    <location>
        <begin position="141"/>
        <end position="156"/>
    </location>
</feature>
<feature type="transmembrane region" description="Helical" evidence="2">
    <location>
        <begin position="54"/>
        <end position="72"/>
    </location>
</feature>
<feature type="transmembrane region" description="Helical" evidence="2">
    <location>
        <begin position="16"/>
        <end position="33"/>
    </location>
</feature>
<evidence type="ECO:0000256" key="1">
    <source>
        <dbReference type="SAM" id="MobiDB-lite"/>
    </source>
</evidence>
<feature type="compositionally biased region" description="Basic and acidic residues" evidence="1">
    <location>
        <begin position="116"/>
        <end position="131"/>
    </location>
</feature>
<evidence type="ECO:0000256" key="2">
    <source>
        <dbReference type="SAM" id="Phobius"/>
    </source>
</evidence>
<feature type="region of interest" description="Disordered" evidence="1">
    <location>
        <begin position="112"/>
        <end position="161"/>
    </location>
</feature>
<dbReference type="OrthoDB" id="2802791at2759"/>
<keyword evidence="2" id="KW-1133">Transmembrane helix</keyword>
<sequence>MSTTFISWKADPDFRGTFNILSSCLGTLLICLWSAVHDDVTKGMRWYQRTISKIGWVVIGLFVPELLLFITYNQHLAARDLMEEANQSLPGMPPPPASSSCWRNMGRFISLKHHRSQEPPEDRVPLQDTHDSGPSAENGMQAGSTSLSAPSGNASLSSHGGSHRHRWTLTHAFFVAMGGFKLDGHGDEGNRYIPAWQGEAIITPNGLKYLMKHAPHLIPDISIEEIQDKSKANGLAKALLVWQVLWFCINTVTRASHLE</sequence>
<dbReference type="PANTHER" id="PTHR35043:SF9">
    <property type="match status" value="1"/>
</dbReference>
<evidence type="ECO:0000313" key="4">
    <source>
        <dbReference type="Proteomes" id="UP000076727"/>
    </source>
</evidence>
<name>A0A165KWA0_9APHY</name>
<keyword evidence="2" id="KW-0472">Membrane</keyword>
<dbReference type="AlphaFoldDB" id="A0A165KWA0"/>
<keyword evidence="4" id="KW-1185">Reference proteome</keyword>
<dbReference type="Proteomes" id="UP000076727">
    <property type="component" value="Unassembled WGS sequence"/>
</dbReference>
<dbReference type="EMBL" id="KV429166">
    <property type="protein sequence ID" value="KZT63668.1"/>
    <property type="molecule type" value="Genomic_DNA"/>
</dbReference>
<accession>A0A165KWA0</accession>